<name>A0A3G8Y3V5_9FLAO</name>
<dbReference type="Proteomes" id="UP000281810">
    <property type="component" value="Chromosome"/>
</dbReference>
<dbReference type="AlphaFoldDB" id="A0A3G8Y3V5"/>
<keyword evidence="2" id="KW-1185">Reference proteome</keyword>
<accession>A0A3G8Y3V5</accession>
<evidence type="ECO:0000313" key="1">
    <source>
        <dbReference type="EMBL" id="AZI39740.1"/>
    </source>
</evidence>
<dbReference type="EMBL" id="CP034161">
    <property type="protein sequence ID" value="AZI39740.1"/>
    <property type="molecule type" value="Genomic_DNA"/>
</dbReference>
<reference evidence="2" key="1">
    <citation type="submission" date="2018-11" db="EMBL/GenBank/DDBJ databases">
        <title>Proposal to divide the Flavobacteriaceae and reorganize its genera based on Amino Acid Identity values calculated from whole genome sequences.</title>
        <authorList>
            <person name="Nicholson A.C."/>
            <person name="Gulvik C.A."/>
            <person name="Whitney A.M."/>
            <person name="Humrighouse B.W."/>
            <person name="Bell M."/>
            <person name="Holmes B."/>
            <person name="Steigerwalt A.B."/>
            <person name="Villarma A."/>
            <person name="Sheth M."/>
            <person name="Batra D."/>
            <person name="Pryor J."/>
            <person name="Bernardet J.-F."/>
            <person name="Hugo C."/>
            <person name="Kampfer P."/>
            <person name="Newman J.D."/>
            <person name="McQuiston J.R."/>
        </authorList>
    </citation>
    <scope>NUCLEOTIDE SEQUENCE [LARGE SCALE GENOMIC DNA]</scope>
    <source>
        <strain evidence="2">F5649</strain>
    </source>
</reference>
<gene>
    <name evidence="1" type="ORF">EIB74_07105</name>
</gene>
<evidence type="ECO:0000313" key="2">
    <source>
        <dbReference type="Proteomes" id="UP000281810"/>
    </source>
</evidence>
<proteinExistence type="predicted"/>
<dbReference type="RefSeq" id="WP_124801951.1">
    <property type="nucleotide sequence ID" value="NZ_CP034161.1"/>
</dbReference>
<protein>
    <submittedName>
        <fullName evidence="1">Uncharacterized protein</fullName>
    </submittedName>
</protein>
<organism evidence="1 2">
    <name type="scientific">Epilithonimonas vandammei</name>
    <dbReference type="NCBI Taxonomy" id="2487072"/>
    <lineage>
        <taxon>Bacteria</taxon>
        <taxon>Pseudomonadati</taxon>
        <taxon>Bacteroidota</taxon>
        <taxon>Flavobacteriia</taxon>
        <taxon>Flavobacteriales</taxon>
        <taxon>Weeksellaceae</taxon>
        <taxon>Chryseobacterium group</taxon>
        <taxon>Epilithonimonas</taxon>
    </lineage>
</organism>
<sequence>MEKVFASIRSPLEISVVVAHTSQSPVPMCKSFRYATTFAHRLGGFHPQMYQSVFASRKPSTHLRIGKIPFQKQSFWKELRQSAEPLRVIVAEPHNRQTNQQITEIKS</sequence>